<feature type="domain" description="NADH-ubiquinone oxidoreductase 51kDa subunit iron-sulphur binding" evidence="8">
    <location>
        <begin position="268"/>
        <end position="342"/>
    </location>
</feature>
<proteinExistence type="inferred from homology"/>
<dbReference type="SUPFAM" id="SSF140490">
    <property type="entry name" value="Nqo1C-terminal domain-like"/>
    <property type="match status" value="1"/>
</dbReference>
<evidence type="ECO:0000256" key="3">
    <source>
        <dbReference type="ARBA" id="ARBA00022723"/>
    </source>
</evidence>
<evidence type="ECO:0000256" key="4">
    <source>
        <dbReference type="ARBA" id="ARBA00023004"/>
    </source>
</evidence>
<evidence type="ECO:0000256" key="6">
    <source>
        <dbReference type="SAM" id="MobiDB-lite"/>
    </source>
</evidence>
<organism evidence="9 10">
    <name type="scientific">Gordonia aichiensis NBRC 108223</name>
    <dbReference type="NCBI Taxonomy" id="1220583"/>
    <lineage>
        <taxon>Bacteria</taxon>
        <taxon>Bacillati</taxon>
        <taxon>Actinomycetota</taxon>
        <taxon>Actinomycetes</taxon>
        <taxon>Mycobacteriales</taxon>
        <taxon>Gordoniaceae</taxon>
        <taxon>Gordonia</taxon>
    </lineage>
</organism>
<dbReference type="InterPro" id="IPR011538">
    <property type="entry name" value="Nuo51_FMN-bd"/>
</dbReference>
<dbReference type="SUPFAM" id="SSF142019">
    <property type="entry name" value="Nqo1 FMN-binding domain-like"/>
    <property type="match status" value="1"/>
</dbReference>
<dbReference type="Gene3D" id="3.40.50.11540">
    <property type="entry name" value="NADH-ubiquinone oxidoreductase 51kDa subunit"/>
    <property type="match status" value="1"/>
</dbReference>
<feature type="region of interest" description="Disordered" evidence="6">
    <location>
        <begin position="343"/>
        <end position="363"/>
    </location>
</feature>
<evidence type="ECO:0000313" key="10">
    <source>
        <dbReference type="Proteomes" id="UP000010988"/>
    </source>
</evidence>
<evidence type="ECO:0000259" key="8">
    <source>
        <dbReference type="Pfam" id="PF10589"/>
    </source>
</evidence>
<dbReference type="Pfam" id="PF01512">
    <property type="entry name" value="Complex1_51K"/>
    <property type="match status" value="1"/>
</dbReference>
<keyword evidence="3" id="KW-0479">Metal-binding</keyword>
<dbReference type="InterPro" id="IPR037207">
    <property type="entry name" value="Nuop51_4Fe4S-bd_sf"/>
</dbReference>
<keyword evidence="4" id="KW-0408">Iron</keyword>
<keyword evidence="5" id="KW-0411">Iron-sulfur</keyword>
<dbReference type="Gene3D" id="1.20.1440.230">
    <property type="entry name" value="NADH-ubiquinone oxidoreductase 51kDa subunit, iron-sulphur binding domain"/>
    <property type="match status" value="1"/>
</dbReference>
<evidence type="ECO:0000313" key="9">
    <source>
        <dbReference type="EMBL" id="GAC50035.1"/>
    </source>
</evidence>
<feature type="compositionally biased region" description="Polar residues" evidence="6">
    <location>
        <begin position="347"/>
        <end position="363"/>
    </location>
</feature>
<dbReference type="PANTHER" id="PTHR43578:SF3">
    <property type="entry name" value="NADH-QUINONE OXIDOREDUCTASE SUBUNIT F"/>
    <property type="match status" value="1"/>
</dbReference>
<dbReference type="EMBL" id="BANR01000019">
    <property type="protein sequence ID" value="GAC50035.1"/>
    <property type="molecule type" value="Genomic_DNA"/>
</dbReference>
<comment type="similarity">
    <text evidence="1">Belongs to the complex I 51 kDa subunit family.</text>
</comment>
<dbReference type="Pfam" id="PF10589">
    <property type="entry name" value="NADH_4Fe-4S"/>
    <property type="match status" value="1"/>
</dbReference>
<dbReference type="GO" id="GO:0051539">
    <property type="term" value="F:4 iron, 4 sulfur cluster binding"/>
    <property type="evidence" value="ECO:0007669"/>
    <property type="project" value="UniProtKB-KW"/>
</dbReference>
<dbReference type="eggNOG" id="COG1894">
    <property type="taxonomic scope" value="Bacteria"/>
</dbReference>
<dbReference type="AlphaFoldDB" id="L7KMF9"/>
<name>L7KMF9_9ACTN</name>
<dbReference type="GO" id="GO:0046872">
    <property type="term" value="F:metal ion binding"/>
    <property type="evidence" value="ECO:0007669"/>
    <property type="project" value="UniProtKB-KW"/>
</dbReference>
<gene>
    <name evidence="9" type="primary">nuoF</name>
    <name evidence="9" type="ORF">GOACH_19_00390</name>
</gene>
<evidence type="ECO:0000256" key="1">
    <source>
        <dbReference type="ARBA" id="ARBA00007523"/>
    </source>
</evidence>
<dbReference type="InterPro" id="IPR037225">
    <property type="entry name" value="Nuo51_FMN-bd_sf"/>
</dbReference>
<accession>L7KMF9</accession>
<evidence type="ECO:0000256" key="5">
    <source>
        <dbReference type="ARBA" id="ARBA00023014"/>
    </source>
</evidence>
<reference evidence="9 10" key="1">
    <citation type="submission" date="2012-12" db="EMBL/GenBank/DDBJ databases">
        <title>Whole genome shotgun sequence of Gordonia aichiensis NBRC 108223.</title>
        <authorList>
            <person name="Isaki-Nakamura S."/>
            <person name="Hosoyama A."/>
            <person name="Tsuchikane K."/>
            <person name="Ando Y."/>
            <person name="Baba S."/>
            <person name="Ohji S."/>
            <person name="Hamada M."/>
            <person name="Tamura T."/>
            <person name="Yamazoe A."/>
            <person name="Yamazaki S."/>
            <person name="Fujita N."/>
        </authorList>
    </citation>
    <scope>NUCLEOTIDE SEQUENCE [LARGE SCALE GENOMIC DNA]</scope>
    <source>
        <strain evidence="9 10">NBRC 108223</strain>
    </source>
</reference>
<protein>
    <submittedName>
        <fullName evidence="9">NADH-quinone oxidoreductase chain F</fullName>
    </submittedName>
</protein>
<dbReference type="STRING" id="1220583.GOACH_19_00390"/>
<keyword evidence="2" id="KW-0004">4Fe-4S</keyword>
<feature type="domain" description="NADH-ubiquinone oxidoreductase 51kDa subunit FMN-binding" evidence="7">
    <location>
        <begin position="8"/>
        <end position="155"/>
    </location>
</feature>
<dbReference type="Proteomes" id="UP000010988">
    <property type="component" value="Unassembled WGS sequence"/>
</dbReference>
<dbReference type="SUPFAM" id="SSF142984">
    <property type="entry name" value="Nqo1 middle domain-like"/>
    <property type="match status" value="1"/>
</dbReference>
<dbReference type="Gene3D" id="3.10.20.600">
    <property type="match status" value="1"/>
</dbReference>
<keyword evidence="10" id="KW-1185">Reference proteome</keyword>
<evidence type="ECO:0000259" key="7">
    <source>
        <dbReference type="Pfam" id="PF01512"/>
    </source>
</evidence>
<evidence type="ECO:0000256" key="2">
    <source>
        <dbReference type="ARBA" id="ARBA00022485"/>
    </source>
</evidence>
<sequence length="363" mass="38876">MSTVIDLVAAAGLCGRGGASFPTAVKLRAAVDNDASLVINACDGEWGARKDAWVIAHHLREVIDAAQHIVGDRFQIAAHRDSTTLELVRRAGLRALEVPQRYVSSEESALAALAAGDLARPIMRFAPITSGARSSTGRPIPPTLVLNAETLWRIAQIVHRGPRWFRSIGTSTEPGPRLVALGGVVARPGIYETAAGVGLHDLLAMAGGLSISSEYLWFNGIAGGFLPTRLATRTQWSADGLAPHRLRIGPAIITALDARTDPWRLVGDTVAYAAGESARRCGPCTFGLPSLAEDLNRVLSAPTPDQRYRLAQRLSQLRRRGACRHPDGVVEFVESALRTFGDRRPPSSLNAPLSATRTELTEV</sequence>
<dbReference type="PANTHER" id="PTHR43578">
    <property type="entry name" value="NADH-QUINONE OXIDOREDUCTASE SUBUNIT F"/>
    <property type="match status" value="1"/>
</dbReference>
<dbReference type="InterPro" id="IPR019575">
    <property type="entry name" value="Nuop51_4Fe4S-bd"/>
</dbReference>
<comment type="caution">
    <text evidence="9">The sequence shown here is derived from an EMBL/GenBank/DDBJ whole genome shotgun (WGS) entry which is preliminary data.</text>
</comment>
<dbReference type="RefSeq" id="WP_005177216.1">
    <property type="nucleotide sequence ID" value="NZ_BANR01000019.1"/>
</dbReference>
<dbReference type="OrthoDB" id="9805533at2"/>